<feature type="compositionally biased region" description="Pro residues" evidence="1">
    <location>
        <begin position="187"/>
        <end position="196"/>
    </location>
</feature>
<dbReference type="KEGG" id="llu:AKJ09_03169"/>
<accession>A0A0K1PSI8</accession>
<evidence type="ECO:0000313" key="3">
    <source>
        <dbReference type="Proteomes" id="UP000064967"/>
    </source>
</evidence>
<organism evidence="2 3">
    <name type="scientific">Labilithrix luteola</name>
    <dbReference type="NCBI Taxonomy" id="1391654"/>
    <lineage>
        <taxon>Bacteria</taxon>
        <taxon>Pseudomonadati</taxon>
        <taxon>Myxococcota</taxon>
        <taxon>Polyangia</taxon>
        <taxon>Polyangiales</taxon>
        <taxon>Labilitrichaceae</taxon>
        <taxon>Labilithrix</taxon>
    </lineage>
</organism>
<dbReference type="OrthoDB" id="5503932at2"/>
<dbReference type="Proteomes" id="UP000064967">
    <property type="component" value="Chromosome"/>
</dbReference>
<dbReference type="AlphaFoldDB" id="A0A0K1PSI8"/>
<dbReference type="STRING" id="1391654.AKJ09_03169"/>
<keyword evidence="3" id="KW-1185">Reference proteome</keyword>
<evidence type="ECO:0000313" key="2">
    <source>
        <dbReference type="EMBL" id="AKU96505.1"/>
    </source>
</evidence>
<protein>
    <submittedName>
        <fullName evidence="2">Uncharacterized protein</fullName>
    </submittedName>
</protein>
<feature type="region of interest" description="Disordered" evidence="1">
    <location>
        <begin position="145"/>
        <end position="200"/>
    </location>
</feature>
<proteinExistence type="predicted"/>
<feature type="compositionally biased region" description="Low complexity" evidence="1">
    <location>
        <begin position="160"/>
        <end position="173"/>
    </location>
</feature>
<name>A0A0K1PSI8_9BACT</name>
<dbReference type="EMBL" id="CP012333">
    <property type="protein sequence ID" value="AKU96505.1"/>
    <property type="molecule type" value="Genomic_DNA"/>
</dbReference>
<dbReference type="RefSeq" id="WP_146647782.1">
    <property type="nucleotide sequence ID" value="NZ_CP012333.1"/>
</dbReference>
<reference evidence="2 3" key="1">
    <citation type="submission" date="2015-08" db="EMBL/GenBank/DDBJ databases">
        <authorList>
            <person name="Babu N.S."/>
            <person name="Beckwith C.J."/>
            <person name="Beseler K.G."/>
            <person name="Brison A."/>
            <person name="Carone J.V."/>
            <person name="Caskin T.P."/>
            <person name="Diamond M."/>
            <person name="Durham M.E."/>
            <person name="Foxe J.M."/>
            <person name="Go M."/>
            <person name="Henderson B.A."/>
            <person name="Jones I.B."/>
            <person name="McGettigan J.A."/>
            <person name="Micheletti S.J."/>
            <person name="Nasrallah M.E."/>
            <person name="Ortiz D."/>
            <person name="Piller C.R."/>
            <person name="Privatt S.R."/>
            <person name="Schneider S.L."/>
            <person name="Sharp S."/>
            <person name="Smith T.C."/>
            <person name="Stanton J.D."/>
            <person name="Ullery H.E."/>
            <person name="Wilson R.J."/>
            <person name="Serrano M.G."/>
            <person name="Buck G."/>
            <person name="Lee V."/>
            <person name="Wang Y."/>
            <person name="Carvalho R."/>
            <person name="Voegtly L."/>
            <person name="Shi R."/>
            <person name="Duckworth R."/>
            <person name="Johnson A."/>
            <person name="Loviza R."/>
            <person name="Walstead R."/>
            <person name="Shah Z."/>
            <person name="Kiflezghi M."/>
            <person name="Wade K."/>
            <person name="Ball S.L."/>
            <person name="Bradley K.W."/>
            <person name="Asai D.J."/>
            <person name="Bowman C.A."/>
            <person name="Russell D.A."/>
            <person name="Pope W.H."/>
            <person name="Jacobs-Sera D."/>
            <person name="Hendrix R.W."/>
            <person name="Hatfull G.F."/>
        </authorList>
    </citation>
    <scope>NUCLEOTIDE SEQUENCE [LARGE SCALE GENOMIC DNA]</scope>
    <source>
        <strain evidence="2 3">DSM 27648</strain>
    </source>
</reference>
<sequence length="364" mass="37622">MVRTLELLKRGWPATLAVALSTGAARADGAVVTTDVVPAPKVELRYEVEKGIVGCLSEPEFLDAVRRRLPDEEPFAEGASILVTTRIARDGRWLHATITHRERVDQTPDAAATQDIVAGSAECSTLSAAAALTVSLTIERSRSLSLAAPPTTTPIPGPQEPSVAAPVGTVGPAPAEPRTSHPAKAAAPPPSAPPAPRTHTEVRTQAAFLVGVGILPHASTGTSFGLTARRGRFGVGLDAGAWLPATIESGAGHAGAQAWLLFLSGSACLHTAWLRTFVCAIGTAGDFRAAGTGRVVSRLSSSAYFAGGARLGTEVPIAGPFSLELHGSALFPVSRPLLRFGNESLWRAPLVGGEIGVGLRMSIL</sequence>
<evidence type="ECO:0000256" key="1">
    <source>
        <dbReference type="SAM" id="MobiDB-lite"/>
    </source>
</evidence>
<gene>
    <name evidence="2" type="ORF">AKJ09_03169</name>
</gene>